<comment type="catalytic activity">
    <reaction evidence="12">
        <text>2 1-hexadecanoyl-sn-glycero-3-phospho-(1'-sn-glycerol) = 1-hexadecanoyl-sn-glycero-3-phospho-(3'-hexadecanoyl-1'-sn-glycerol) + sn-glycero-3-phospho-(1'-sn-glycerol)</text>
        <dbReference type="Rhea" id="RHEA:77607"/>
        <dbReference type="ChEBI" id="CHEBI:64717"/>
        <dbReference type="ChEBI" id="CHEBI:75158"/>
        <dbReference type="ChEBI" id="CHEBI:232639"/>
    </reaction>
    <physiologicalReaction direction="left-to-right" evidence="12">
        <dbReference type="Rhea" id="RHEA:77608"/>
    </physiologicalReaction>
</comment>
<keyword evidence="16" id="KW-1185">Reference proteome</keyword>
<evidence type="ECO:0000256" key="5">
    <source>
        <dbReference type="ARBA" id="ARBA00044547"/>
    </source>
</evidence>
<comment type="function">
    <text evidence="3">Exhibits palmitoyl protein thioesterase (S-depalmitoylation) activity in vitro and most likely plays a role in protein S-depalmitoylation.</text>
</comment>
<evidence type="ECO:0000256" key="15">
    <source>
        <dbReference type="SAM" id="SignalP"/>
    </source>
</evidence>
<comment type="similarity">
    <text evidence="1">Belongs to the CLN5 family.</text>
</comment>
<evidence type="ECO:0000256" key="8">
    <source>
        <dbReference type="ARBA" id="ARBA00045492"/>
    </source>
</evidence>
<evidence type="ECO:0000256" key="9">
    <source>
        <dbReference type="ARBA" id="ARBA00047409"/>
    </source>
</evidence>
<evidence type="ECO:0000256" key="10">
    <source>
        <dbReference type="ARBA" id="ARBA00050455"/>
    </source>
</evidence>
<evidence type="ECO:0000313" key="17">
    <source>
        <dbReference type="RefSeq" id="XP_013920606.1"/>
    </source>
</evidence>
<dbReference type="InterPro" id="IPR026138">
    <property type="entry name" value="CLN5"/>
</dbReference>
<name>A0A6I9Y271_9SAUR</name>
<comment type="catalytic activity">
    <reaction evidence="14">
        <text>2 1-octadecanoyl-sn-glycero-3-phospho-(1'-sn-glycerol) = 1-octadecanoyl-sn-glycero-3-phospho-(3'-octadecanoyl-1'-sn-glycerol) + sn-glycero-3-phospho-(1'-sn-glycerol)</text>
        <dbReference type="Rhea" id="RHEA:77603"/>
        <dbReference type="ChEBI" id="CHEBI:64717"/>
        <dbReference type="ChEBI" id="CHEBI:72827"/>
        <dbReference type="ChEBI" id="CHEBI:232638"/>
    </reaction>
    <physiologicalReaction direction="left-to-right" evidence="14">
        <dbReference type="Rhea" id="RHEA:77604"/>
    </physiologicalReaction>
</comment>
<gene>
    <name evidence="17" type="primary">CLN5</name>
</gene>
<dbReference type="PANTHER" id="PTHR15380">
    <property type="entry name" value="CEROID-LIPOFUSCINOSIS, NEURONAL 5"/>
    <property type="match status" value="1"/>
</dbReference>
<sequence>MAQRTALRLLPLLFLPPLLLLLLPPGGRAKVCEGQGRWPVPYRRFDGRPRPDPFCQARYTFCPSGSALPEMRETDVLAVYRLQAPVWEFKYGGLLGHLVGPFPPALPRSPRSKNPEVDWVGSSTFLREAQDYRGGFARLVSKEPRE</sequence>
<dbReference type="AlphaFoldDB" id="A0A6I9Y271"/>
<evidence type="ECO:0000256" key="7">
    <source>
        <dbReference type="ARBA" id="ARBA00044557"/>
    </source>
</evidence>
<comment type="catalytic activity">
    <reaction evidence="9">
        <text>S-hexadecanoyl-L-cysteinyl-[protein] + H2O = L-cysteinyl-[protein] + hexadecanoate + H(+)</text>
        <dbReference type="Rhea" id="RHEA:19233"/>
        <dbReference type="Rhea" id="RHEA-COMP:10131"/>
        <dbReference type="Rhea" id="RHEA-COMP:11032"/>
        <dbReference type="ChEBI" id="CHEBI:7896"/>
        <dbReference type="ChEBI" id="CHEBI:15377"/>
        <dbReference type="ChEBI" id="CHEBI:15378"/>
        <dbReference type="ChEBI" id="CHEBI:29950"/>
        <dbReference type="ChEBI" id="CHEBI:74151"/>
        <dbReference type="EC" id="3.1.2.22"/>
    </reaction>
    <physiologicalReaction direction="left-to-right" evidence="9">
        <dbReference type="Rhea" id="RHEA:19234"/>
    </physiologicalReaction>
</comment>
<dbReference type="GO" id="GO:0016798">
    <property type="term" value="F:hydrolase activity, acting on glycosyl bonds"/>
    <property type="evidence" value="ECO:0007669"/>
    <property type="project" value="TreeGrafter"/>
</dbReference>
<feature type="chain" id="PRO_5026761158" description="Bis(monoacylglycero)phosphate synthase CLN5" evidence="15">
    <location>
        <begin position="30"/>
        <end position="146"/>
    </location>
</feature>
<keyword evidence="2" id="KW-0325">Glycoprotein</keyword>
<evidence type="ECO:0000256" key="3">
    <source>
        <dbReference type="ARBA" id="ARBA00044494"/>
    </source>
</evidence>
<evidence type="ECO:0000256" key="11">
    <source>
        <dbReference type="ARBA" id="ARBA00051022"/>
    </source>
</evidence>
<comment type="function">
    <text evidence="8">Catalyzes the synthesis of bis(monoacylglycero)phosphate (BMP) via transacylation of 2 molecules of lysophosphatidylglycerol (LPG). BMP also known as lysobisphosphatidic acid plays a key role in the formation of intraluminal vesicles and in maintaining intracellular cholesterol homeostasis. Can use only LPG as the exclusive lysophospholipid acyl donor for base exchange and displays BMP synthase activity towards various LPGs (LPG 14:0, LPG 16:0, LPG 18:0, LPG 18:1) with a higher preference for longer chain lengths. Plays a role in influencing the retrograde trafficking of lysosomal sorting receptors SORT1 and IGF2R from the endosomes to the trans-Golgi network by controlling the recruitment of retromer complex to the endosomal membrane. Regulates the localization and activation of RAB7A which is required to recruit the retromer complex to the endosomal membrane.</text>
</comment>
<evidence type="ECO:0000256" key="1">
    <source>
        <dbReference type="ARBA" id="ARBA00007028"/>
    </source>
</evidence>
<dbReference type="OrthoDB" id="10005881at2759"/>
<organism evidence="16 17">
    <name type="scientific">Thamnophis sirtalis</name>
    <dbReference type="NCBI Taxonomy" id="35019"/>
    <lineage>
        <taxon>Eukaryota</taxon>
        <taxon>Metazoa</taxon>
        <taxon>Chordata</taxon>
        <taxon>Craniata</taxon>
        <taxon>Vertebrata</taxon>
        <taxon>Euteleostomi</taxon>
        <taxon>Lepidosauria</taxon>
        <taxon>Squamata</taxon>
        <taxon>Bifurcata</taxon>
        <taxon>Unidentata</taxon>
        <taxon>Episquamata</taxon>
        <taxon>Toxicofera</taxon>
        <taxon>Serpentes</taxon>
        <taxon>Colubroidea</taxon>
        <taxon>Colubridae</taxon>
        <taxon>Natricinae</taxon>
        <taxon>Thamnophis</taxon>
    </lineage>
</organism>
<dbReference type="CTD" id="1203"/>
<dbReference type="GO" id="GO:0008474">
    <property type="term" value="F:palmitoyl-(protein) hydrolase activity"/>
    <property type="evidence" value="ECO:0007669"/>
    <property type="project" value="UniProtKB-EC"/>
</dbReference>
<comment type="catalytic activity">
    <reaction evidence="11">
        <text>2 1-(9Z-octadecenoyl)-sn-glycero-3-phospho-(1'-sn-glycerol) = 1-(9Z-octadecenoyl)-sn-glycero-3-phospho-(3'-(9Z-octadecenoyl)-1'-sn-glycerol) + sn-glycero-3-phospho-(1'-sn-glycerol)</text>
        <dbReference type="Rhea" id="RHEA:77599"/>
        <dbReference type="ChEBI" id="CHEBI:64717"/>
        <dbReference type="ChEBI" id="CHEBI:72828"/>
        <dbReference type="ChEBI" id="CHEBI:232637"/>
    </reaction>
    <physiologicalReaction direction="left-to-right" evidence="11">
        <dbReference type="Rhea" id="RHEA:77600"/>
    </physiologicalReaction>
</comment>
<protein>
    <recommendedName>
        <fullName evidence="4">Bis(monoacylglycero)phosphate synthase CLN5</fullName>
    </recommendedName>
    <alternativeName>
        <fullName evidence="5">Ceroid-lipofuscinosis neuronal protein 5</fullName>
    </alternativeName>
    <alternativeName>
        <fullName evidence="7">Palmitoyl protein thioesterase CLN5</fullName>
    </alternativeName>
    <alternativeName>
        <fullName evidence="6">S-depalmitoylase CLN5</fullName>
    </alternativeName>
</protein>
<evidence type="ECO:0000256" key="12">
    <source>
        <dbReference type="ARBA" id="ARBA00051183"/>
    </source>
</evidence>
<evidence type="ECO:0000256" key="4">
    <source>
        <dbReference type="ARBA" id="ARBA00044532"/>
    </source>
</evidence>
<dbReference type="PANTHER" id="PTHR15380:SF2">
    <property type="entry name" value="CEROID-LIPOFUSCINOSIS NEURONAL PROTEIN 5"/>
    <property type="match status" value="1"/>
</dbReference>
<dbReference type="GO" id="GO:0005765">
    <property type="term" value="C:lysosomal membrane"/>
    <property type="evidence" value="ECO:0007669"/>
    <property type="project" value="TreeGrafter"/>
</dbReference>
<reference evidence="17" key="1">
    <citation type="submission" date="2025-08" db="UniProtKB">
        <authorList>
            <consortium name="RefSeq"/>
        </authorList>
    </citation>
    <scope>IDENTIFICATION</scope>
    <source>
        <tissue evidence="17">Skeletal muscle</tissue>
    </source>
</reference>
<dbReference type="KEGG" id="tsr:106547868"/>
<dbReference type="Pfam" id="PF15014">
    <property type="entry name" value="CLN5"/>
    <property type="match status" value="1"/>
</dbReference>
<dbReference type="Proteomes" id="UP000504617">
    <property type="component" value="Unplaced"/>
</dbReference>
<comment type="catalytic activity">
    <reaction evidence="13">
        <text>2 1-acyl-sn-glycero-3-phospho-(1'-sn-glycerol) = 1-acyl-sn-glycero-3-phospho-(3'-acyl-sn-1'-glycerol) + sn-glycero-3-phospho-(1'-sn-glycerol)</text>
        <dbReference type="Rhea" id="RHEA:77619"/>
        <dbReference type="ChEBI" id="CHEBI:64717"/>
        <dbReference type="ChEBI" id="CHEBI:64840"/>
        <dbReference type="ChEBI" id="CHEBI:232628"/>
    </reaction>
    <physiologicalReaction direction="left-to-right" evidence="13">
        <dbReference type="Rhea" id="RHEA:77620"/>
    </physiologicalReaction>
</comment>
<accession>A0A6I9Y271</accession>
<evidence type="ECO:0000256" key="14">
    <source>
        <dbReference type="ARBA" id="ARBA00051789"/>
    </source>
</evidence>
<evidence type="ECO:0000256" key="6">
    <source>
        <dbReference type="ARBA" id="ARBA00044556"/>
    </source>
</evidence>
<dbReference type="GO" id="GO:0007040">
    <property type="term" value="P:lysosome organization"/>
    <property type="evidence" value="ECO:0007669"/>
    <property type="project" value="TreeGrafter"/>
</dbReference>
<comment type="catalytic activity">
    <reaction evidence="10">
        <text>2 1-tetradecanoyl-sn-glycero-3-phospho-(1'-sn-glycerol) = 1-tetradecanoyl-sn-glycero-3-phospho-(3'-tetradecanoyl-1'-sn-glycerol) + sn-glycero-3-phospho-(1'-sn-glycerol)</text>
        <dbReference type="Rhea" id="RHEA:77611"/>
        <dbReference type="ChEBI" id="CHEBI:64717"/>
        <dbReference type="ChEBI" id="CHEBI:72826"/>
        <dbReference type="ChEBI" id="CHEBI:232640"/>
    </reaction>
    <physiologicalReaction direction="left-to-right" evidence="10">
        <dbReference type="Rhea" id="RHEA:77612"/>
    </physiologicalReaction>
</comment>
<proteinExistence type="inferred from homology"/>
<evidence type="ECO:0000313" key="16">
    <source>
        <dbReference type="Proteomes" id="UP000504617"/>
    </source>
</evidence>
<keyword evidence="15" id="KW-0732">Signal</keyword>
<dbReference type="GeneID" id="106547868"/>
<dbReference type="RefSeq" id="XP_013920606.1">
    <property type="nucleotide sequence ID" value="XM_014065131.1"/>
</dbReference>
<evidence type="ECO:0000256" key="2">
    <source>
        <dbReference type="ARBA" id="ARBA00023180"/>
    </source>
</evidence>
<evidence type="ECO:0000256" key="13">
    <source>
        <dbReference type="ARBA" id="ARBA00051553"/>
    </source>
</evidence>
<feature type="signal peptide" evidence="15">
    <location>
        <begin position="1"/>
        <end position="29"/>
    </location>
</feature>